<evidence type="ECO:0000256" key="3">
    <source>
        <dbReference type="PROSITE-ProRule" id="PRU00169"/>
    </source>
</evidence>
<dbReference type="STRING" id="413882.AAW51_4874"/>
<gene>
    <name evidence="5" type="ORF">AAW51_4874</name>
</gene>
<feature type="modified residue" description="4-aspartylphosphate" evidence="3">
    <location>
        <position position="359"/>
    </location>
</feature>
<keyword evidence="5" id="KW-0418">Kinase</keyword>
<accession>A0A0G3BYF3</accession>
<evidence type="ECO:0000259" key="4">
    <source>
        <dbReference type="PROSITE" id="PS50110"/>
    </source>
</evidence>
<dbReference type="CDD" id="cd17546">
    <property type="entry name" value="REC_hyHK_CKI1_RcsC-like"/>
    <property type="match status" value="1"/>
</dbReference>
<evidence type="ECO:0000313" key="6">
    <source>
        <dbReference type="Proteomes" id="UP000035352"/>
    </source>
</evidence>
<dbReference type="SMART" id="SM00448">
    <property type="entry name" value="REC"/>
    <property type="match status" value="1"/>
</dbReference>
<dbReference type="Proteomes" id="UP000035352">
    <property type="component" value="Chromosome"/>
</dbReference>
<dbReference type="InterPro" id="IPR011006">
    <property type="entry name" value="CheY-like_superfamily"/>
</dbReference>
<feature type="domain" description="Response regulatory" evidence="4">
    <location>
        <begin position="310"/>
        <end position="429"/>
    </location>
</feature>
<dbReference type="AlphaFoldDB" id="A0A0G3BYF3"/>
<evidence type="ECO:0000256" key="2">
    <source>
        <dbReference type="ARBA" id="ARBA00023012"/>
    </source>
</evidence>
<dbReference type="Gene3D" id="3.40.50.2300">
    <property type="match status" value="1"/>
</dbReference>
<dbReference type="PANTHER" id="PTHR45339:SF1">
    <property type="entry name" value="HYBRID SIGNAL TRANSDUCTION HISTIDINE KINASE J"/>
    <property type="match status" value="1"/>
</dbReference>
<keyword evidence="5" id="KW-0808">Transferase</keyword>
<sequence>MPSKLLTVCEAVTAGARVALPAALAKGLALLNDYLGPTARFESDAVALRHRLDRLLRIAVQHTPSGCLLFTTEVREGPAGRWVAETQIAATGLQLTAAHLAAALPEGAPIETEGPAPDDPEQMVTTRALCPESGAFIFVATKPVEGTLVLVHYPVEPAPDDAQRVRDAQGAMAWLVADHPLAFGTLTQQLHRLGWRTRRFPSVAAAAAALDEIPVTRRPALVVGMQSYGVRRDDLQQLAQHLPDADVVLGYELTGLHDPVPSGHRLQAMPLPLSPLDLFALTRRALQHASSRAMGGAAAESLPCGTSGPRVLVVDDNPVNRLLASEMLRTLGYQPDAVVNGAEAVRRCEESAPSAVLMDVQMPAMDGLAATRRLRALQAEGELPRFPILAATAYSSGADEQACLAAGMDAYLTKPLDLTRLLSELQRVTGGVGGAASTTPLAPGA</sequence>
<organism evidence="5 6">
    <name type="scientific">Caldimonas brevitalea</name>
    <dbReference type="NCBI Taxonomy" id="413882"/>
    <lineage>
        <taxon>Bacteria</taxon>
        <taxon>Pseudomonadati</taxon>
        <taxon>Pseudomonadota</taxon>
        <taxon>Betaproteobacteria</taxon>
        <taxon>Burkholderiales</taxon>
        <taxon>Sphaerotilaceae</taxon>
        <taxon>Caldimonas</taxon>
    </lineage>
</organism>
<dbReference type="SUPFAM" id="SSF52172">
    <property type="entry name" value="CheY-like"/>
    <property type="match status" value="1"/>
</dbReference>
<proteinExistence type="predicted"/>
<dbReference type="EMBL" id="CP011371">
    <property type="protein sequence ID" value="AKJ31565.1"/>
    <property type="molecule type" value="Genomic_DNA"/>
</dbReference>
<dbReference type="Pfam" id="PF00072">
    <property type="entry name" value="Response_reg"/>
    <property type="match status" value="1"/>
</dbReference>
<dbReference type="GO" id="GO:0000160">
    <property type="term" value="P:phosphorelay signal transduction system"/>
    <property type="evidence" value="ECO:0007669"/>
    <property type="project" value="UniProtKB-KW"/>
</dbReference>
<name>A0A0G3BYF3_9BURK</name>
<dbReference type="RefSeq" id="WP_047196686.1">
    <property type="nucleotide sequence ID" value="NZ_CP011371.1"/>
</dbReference>
<protein>
    <submittedName>
        <fullName evidence="5">Sensory box histidine kinase/response regulator</fullName>
    </submittedName>
</protein>
<reference evidence="5 6" key="1">
    <citation type="submission" date="2015-05" db="EMBL/GenBank/DDBJ databases">
        <authorList>
            <person name="Tang B."/>
            <person name="Yu Y."/>
        </authorList>
    </citation>
    <scope>NUCLEOTIDE SEQUENCE [LARGE SCALE GENOMIC DNA]</scope>
    <source>
        <strain evidence="5 6">DSM 7029</strain>
    </source>
</reference>
<dbReference type="InterPro" id="IPR001789">
    <property type="entry name" value="Sig_transdc_resp-reg_receiver"/>
</dbReference>
<dbReference type="GO" id="GO:0016301">
    <property type="term" value="F:kinase activity"/>
    <property type="evidence" value="ECO:0007669"/>
    <property type="project" value="UniProtKB-KW"/>
</dbReference>
<keyword evidence="6" id="KW-1185">Reference proteome</keyword>
<dbReference type="PROSITE" id="PS50110">
    <property type="entry name" value="RESPONSE_REGULATORY"/>
    <property type="match status" value="1"/>
</dbReference>
<evidence type="ECO:0000313" key="5">
    <source>
        <dbReference type="EMBL" id="AKJ31565.1"/>
    </source>
</evidence>
<dbReference type="KEGG" id="pbh:AAW51_4874"/>
<dbReference type="PATRIC" id="fig|413882.6.peg.5086"/>
<keyword evidence="1 3" id="KW-0597">Phosphoprotein</keyword>
<evidence type="ECO:0000256" key="1">
    <source>
        <dbReference type="ARBA" id="ARBA00022553"/>
    </source>
</evidence>
<keyword evidence="2" id="KW-0902">Two-component regulatory system</keyword>
<dbReference type="PANTHER" id="PTHR45339">
    <property type="entry name" value="HYBRID SIGNAL TRANSDUCTION HISTIDINE KINASE J"/>
    <property type="match status" value="1"/>
</dbReference>